<evidence type="ECO:0000313" key="4">
    <source>
        <dbReference type="Proteomes" id="UP001244242"/>
    </source>
</evidence>
<organism evidence="3 4">
    <name type="scientific">Halomonas kalidii</name>
    <dbReference type="NCBI Taxonomy" id="3043293"/>
    <lineage>
        <taxon>Bacteria</taxon>
        <taxon>Pseudomonadati</taxon>
        <taxon>Pseudomonadota</taxon>
        <taxon>Gammaproteobacteria</taxon>
        <taxon>Oceanospirillales</taxon>
        <taxon>Halomonadaceae</taxon>
        <taxon>Halomonas</taxon>
    </lineage>
</organism>
<proteinExistence type="predicted"/>
<dbReference type="Proteomes" id="UP001244242">
    <property type="component" value="Unassembled WGS sequence"/>
</dbReference>
<reference evidence="3 4" key="1">
    <citation type="submission" date="2023-04" db="EMBL/GenBank/DDBJ databases">
        <title>Halomonas strains isolated from rhizosphere soil.</title>
        <authorList>
            <person name="Xu L."/>
            <person name="Sun J.-Q."/>
        </authorList>
    </citation>
    <scope>NUCLEOTIDE SEQUENCE [LARGE SCALE GENOMIC DNA]</scope>
    <source>
        <strain evidence="3 4">LN1S58</strain>
    </source>
</reference>
<evidence type="ECO:0000256" key="2">
    <source>
        <dbReference type="SAM" id="SignalP"/>
    </source>
</evidence>
<name>A0ABT6VEN6_9GAMM</name>
<gene>
    <name evidence="3" type="ORF">QLQ84_01480</name>
</gene>
<feature type="chain" id="PRO_5046588101" evidence="2">
    <location>
        <begin position="22"/>
        <end position="116"/>
    </location>
</feature>
<feature type="signal peptide" evidence="2">
    <location>
        <begin position="1"/>
        <end position="21"/>
    </location>
</feature>
<dbReference type="RefSeq" id="WP_282720017.1">
    <property type="nucleotide sequence ID" value="NZ_JASCQO010000008.1"/>
</dbReference>
<dbReference type="EMBL" id="JASCQO010000008">
    <property type="protein sequence ID" value="MDI5932452.1"/>
    <property type="molecule type" value="Genomic_DNA"/>
</dbReference>
<keyword evidence="4" id="KW-1185">Reference proteome</keyword>
<comment type="caution">
    <text evidence="3">The sequence shown here is derived from an EMBL/GenBank/DDBJ whole genome shotgun (WGS) entry which is preliminary data.</text>
</comment>
<sequence length="116" mass="14062">MKRLLMAASIAALTLSLPVMADHRHGGYGPQVHHHYHQHDYRADRGRHHHRHRHQSYRKHRSGPPRRVVEHHYYSAPSRDRYYRDRHYRHRHYRGHTDIPLVSVDGYPLLRIQVNH</sequence>
<keyword evidence="2" id="KW-0732">Signal</keyword>
<evidence type="ECO:0000313" key="3">
    <source>
        <dbReference type="EMBL" id="MDI5932452.1"/>
    </source>
</evidence>
<evidence type="ECO:0000256" key="1">
    <source>
        <dbReference type="SAM" id="MobiDB-lite"/>
    </source>
</evidence>
<protein>
    <submittedName>
        <fullName evidence="3">Uncharacterized protein</fullName>
    </submittedName>
</protein>
<feature type="compositionally biased region" description="Basic residues" evidence="1">
    <location>
        <begin position="45"/>
        <end position="64"/>
    </location>
</feature>
<accession>A0ABT6VEN6</accession>
<feature type="region of interest" description="Disordered" evidence="1">
    <location>
        <begin position="45"/>
        <end position="65"/>
    </location>
</feature>